<comment type="caution">
    <text evidence="2">The sequence shown here is derived from an EMBL/GenBank/DDBJ whole genome shotgun (WGS) entry which is preliminary data.</text>
</comment>
<reference evidence="2 3" key="1">
    <citation type="submission" date="2021-03" db="EMBL/GenBank/DDBJ databases">
        <title>Sequencing the genomes of 1000 actinobacteria strains.</title>
        <authorList>
            <person name="Klenk H.-P."/>
        </authorList>
    </citation>
    <scope>NUCLEOTIDE SEQUENCE [LARGE SCALE GENOMIC DNA]</scope>
    <source>
        <strain evidence="2 3">DSM 46670</strain>
    </source>
</reference>
<feature type="compositionally biased region" description="Basic and acidic residues" evidence="1">
    <location>
        <begin position="554"/>
        <end position="568"/>
    </location>
</feature>
<feature type="compositionally biased region" description="Gly residues" evidence="1">
    <location>
        <begin position="542"/>
        <end position="553"/>
    </location>
</feature>
<feature type="compositionally biased region" description="Gly residues" evidence="1">
    <location>
        <begin position="502"/>
        <end position="517"/>
    </location>
</feature>
<dbReference type="SUPFAM" id="SSF140459">
    <property type="entry name" value="PE/PPE dimer-like"/>
    <property type="match status" value="1"/>
</dbReference>
<feature type="compositionally biased region" description="Low complexity" evidence="1">
    <location>
        <begin position="277"/>
        <end position="293"/>
    </location>
</feature>
<feature type="region of interest" description="Disordered" evidence="1">
    <location>
        <begin position="189"/>
        <end position="595"/>
    </location>
</feature>
<dbReference type="Proteomes" id="UP001519332">
    <property type="component" value="Unassembled WGS sequence"/>
</dbReference>
<sequence length="595" mass="57941">MTLQEPNRPAIQEIENWGARSHRELYESVHINNDPGQAAALAGEWVSVGEHIGEASQEIARSLQSSESGWQGAAATKARGAMMQLSSWSESAAQTAAGVGARVADQARIAQKARDTMPEPVEFDLGAMLMRGFATGGLIGLAIAAADVKVASDRANAAHQQAVQVMATMENESRAVDNDVPVFAMPPNPVRGEQTGQPMMLRGGTTPDGGAEPAHLPQGQVVEPAIPQSGIPAGQPGSAIDPSAIDPRLGGSAVNPSDAPAFTSGGGPAGAPPFPGSTPGSPGAPGVPSIPGVPGAGGQPSGFASPADQFLASTAGGGSGDSTTRQNAAMPPLPNTFGPSGGAPNFTAPNFATPDFTTQRPGTTTAPQGTPPPFTMPGGMPPGTGLGPNQDPARRQQPPIPPIPPIPSTTGGGPFNPGNPGSFPPGSTPPGARPPTGMPTPPPPFAPPPSGVRGMPTGFPGGGGGPGGSGFTGGGGGGGGAGAPGFTGGGPGAAAAAAGQFAGRGGPGSLAGVGPVGGPVAPDERVLGPRGGGAPGQPGAPGAMGGMGGMGGGGRKEDDAERRSKYVDGEQVIEVPGADLPPSVIGGAKPKKQQG</sequence>
<evidence type="ECO:0008006" key="4">
    <source>
        <dbReference type="Google" id="ProtNLM"/>
    </source>
</evidence>
<organism evidence="2 3">
    <name type="scientific">Kibdelosporangium banguiense</name>
    <dbReference type="NCBI Taxonomy" id="1365924"/>
    <lineage>
        <taxon>Bacteria</taxon>
        <taxon>Bacillati</taxon>
        <taxon>Actinomycetota</taxon>
        <taxon>Actinomycetes</taxon>
        <taxon>Pseudonocardiales</taxon>
        <taxon>Pseudonocardiaceae</taxon>
        <taxon>Kibdelosporangium</taxon>
    </lineage>
</organism>
<protein>
    <recommendedName>
        <fullName evidence="4">PPE family protein</fullName>
    </recommendedName>
</protein>
<dbReference type="Gene3D" id="1.20.1260.20">
    <property type="entry name" value="PPE superfamily"/>
    <property type="match status" value="1"/>
</dbReference>
<feature type="compositionally biased region" description="Pro residues" evidence="1">
    <location>
        <begin position="398"/>
        <end position="407"/>
    </location>
</feature>
<keyword evidence="3" id="KW-1185">Reference proteome</keyword>
<gene>
    <name evidence="2" type="ORF">JOF56_005426</name>
</gene>
<dbReference type="RefSeq" id="WP_209642294.1">
    <property type="nucleotide sequence ID" value="NZ_JAGINW010000001.1"/>
</dbReference>
<feature type="compositionally biased region" description="Pro residues" evidence="1">
    <location>
        <begin position="422"/>
        <end position="450"/>
    </location>
</feature>
<dbReference type="InterPro" id="IPR038332">
    <property type="entry name" value="PPE_sf"/>
</dbReference>
<proteinExistence type="predicted"/>
<accession>A0ABS4TKY4</accession>
<evidence type="ECO:0000313" key="2">
    <source>
        <dbReference type="EMBL" id="MBP2325041.1"/>
    </source>
</evidence>
<name>A0ABS4TKY4_9PSEU</name>
<evidence type="ECO:0000313" key="3">
    <source>
        <dbReference type="Proteomes" id="UP001519332"/>
    </source>
</evidence>
<evidence type="ECO:0000256" key="1">
    <source>
        <dbReference type="SAM" id="MobiDB-lite"/>
    </source>
</evidence>
<dbReference type="EMBL" id="JAGINW010000001">
    <property type="protein sequence ID" value="MBP2325041.1"/>
    <property type="molecule type" value="Genomic_DNA"/>
</dbReference>
<feature type="compositionally biased region" description="Gly residues" evidence="1">
    <location>
        <begin position="459"/>
        <end position="492"/>
    </location>
</feature>
<feature type="compositionally biased region" description="Low complexity" evidence="1">
    <location>
        <begin position="356"/>
        <end position="368"/>
    </location>
</feature>